<dbReference type="Proteomes" id="UP001281761">
    <property type="component" value="Unassembled WGS sequence"/>
</dbReference>
<evidence type="ECO:0000313" key="2">
    <source>
        <dbReference type="EMBL" id="KAK2955904.1"/>
    </source>
</evidence>
<evidence type="ECO:0000313" key="3">
    <source>
        <dbReference type="Proteomes" id="UP001281761"/>
    </source>
</evidence>
<organism evidence="2 3">
    <name type="scientific">Blattamonas nauphoetae</name>
    <dbReference type="NCBI Taxonomy" id="2049346"/>
    <lineage>
        <taxon>Eukaryota</taxon>
        <taxon>Metamonada</taxon>
        <taxon>Preaxostyla</taxon>
        <taxon>Oxymonadida</taxon>
        <taxon>Blattamonas</taxon>
    </lineage>
</organism>
<feature type="region of interest" description="Disordered" evidence="1">
    <location>
        <begin position="523"/>
        <end position="551"/>
    </location>
</feature>
<sequence length="829" mass="93644">MAHSLLMQATHMDGGCFSLLKTSLSPSTLLDDLTPRRRSHLSYNNFSRPDFPYRVDFIEAMFPLIQNSKQNPNEMKSSEILLTLLKNFDLPFELDLPEYYPNFLPNTVLDQLLNDLHPSFFPQLLTEFVKMDKQTEITFFLAEANLCTLIDNVDVVSSPELAILLEAFLNSAHKLDFPSSRFVGVTQYNAQPREIRTGLVLAELLLTNIVKAKHIPNCVSALLLHLSSNPNLHYTNTLIHAVHLNIEHLSGSRLSSKRIPSLIRTLIDFEATLPIFSGNFLAEVAVRVELCRYRVFNIIFALLNFREGETTQTKNKTCKSSFFDQNSETDDFSSDDDFSHHVYSDALHDRLHFESNGTVSIMKWSPSRKPSSSQDLRMDLHNLLWPSSISMQQKSFLLEIAPSLISRISERIPHFMDRASWDDLKQSSDPLSRSCSSLDRPLDMIDLLDDYICPTVTNIIDSLTVLAPEIQISQLAHLLSPLAWSESESVFWNVRETFISLSKESNQSGFLLGLRVNPSHAHVSPVLSPTDEKKARHHPPPPPPPLTSQPAHQPIAEKVTKNPDLHHREVSSVHNNKTILLLKVFVQRGLHFGEVDFSTTMKILNGVDHKSRLAMLTYLVEELADRRTTTLVGIPQVIVGLKSFTPQLLNLILPFSRLVRLSTHVEIAVDEHGPRDSSDIVEVTHCRVVTLQEIAKMVVWMLSTPVERVIDMKIFRQLASLLSSALISSLISLPTLHSKNTRVKLPLPISNNQVGTCRVAADRASVWKTSLLEEGLFDLLGFFFNEGIADCVSFFGFNCTSPISPALTFYRPPPNNFNTGNRHGRRRRF</sequence>
<keyword evidence="3" id="KW-1185">Reference proteome</keyword>
<dbReference type="EMBL" id="JARBJD010000061">
    <property type="protein sequence ID" value="KAK2955904.1"/>
    <property type="molecule type" value="Genomic_DNA"/>
</dbReference>
<name>A0ABQ9XWN2_9EUKA</name>
<protein>
    <submittedName>
        <fullName evidence="2">Uncharacterized protein</fullName>
    </submittedName>
</protein>
<proteinExistence type="predicted"/>
<comment type="caution">
    <text evidence="2">The sequence shown here is derived from an EMBL/GenBank/DDBJ whole genome shotgun (WGS) entry which is preliminary data.</text>
</comment>
<gene>
    <name evidence="2" type="ORF">BLNAU_9064</name>
</gene>
<accession>A0ABQ9XWN2</accession>
<evidence type="ECO:0000256" key="1">
    <source>
        <dbReference type="SAM" id="MobiDB-lite"/>
    </source>
</evidence>
<reference evidence="2 3" key="1">
    <citation type="journal article" date="2022" name="bioRxiv">
        <title>Genomics of Preaxostyla Flagellates Illuminates Evolutionary Transitions and the Path Towards Mitochondrial Loss.</title>
        <authorList>
            <person name="Novak L.V.F."/>
            <person name="Treitli S.C."/>
            <person name="Pyrih J."/>
            <person name="Halakuc P."/>
            <person name="Pipaliya S.V."/>
            <person name="Vacek V."/>
            <person name="Brzon O."/>
            <person name="Soukal P."/>
            <person name="Eme L."/>
            <person name="Dacks J.B."/>
            <person name="Karnkowska A."/>
            <person name="Elias M."/>
            <person name="Hampl V."/>
        </authorList>
    </citation>
    <scope>NUCLEOTIDE SEQUENCE [LARGE SCALE GENOMIC DNA]</scope>
    <source>
        <strain evidence="2">NAU3</strain>
        <tissue evidence="2">Gut</tissue>
    </source>
</reference>